<dbReference type="EMBL" id="CP017105">
    <property type="protein sequence ID" value="APO70728.1"/>
    <property type="molecule type" value="Genomic_DNA"/>
</dbReference>
<dbReference type="Pfam" id="PF03972">
    <property type="entry name" value="MmgE_PrpD_N"/>
    <property type="match status" value="1"/>
</dbReference>
<dbReference type="InterPro" id="IPR045336">
    <property type="entry name" value="MmgE_PrpD_N"/>
</dbReference>
<evidence type="ECO:0000256" key="1">
    <source>
        <dbReference type="ARBA" id="ARBA00006174"/>
    </source>
</evidence>
<dbReference type="InterPro" id="IPR005656">
    <property type="entry name" value="MmgE_PrpD"/>
</dbReference>
<dbReference type="PANTHER" id="PTHR16943:SF8">
    <property type="entry name" value="2-METHYLCITRATE DEHYDRATASE"/>
    <property type="match status" value="1"/>
</dbReference>
<dbReference type="AlphaFoldDB" id="A0A1L5NS77"/>
<dbReference type="InterPro" id="IPR042188">
    <property type="entry name" value="MmgE/PrpD_sf_2"/>
</dbReference>
<dbReference type="Proteomes" id="UP000184749">
    <property type="component" value="Plasmid pRgalIE4872d"/>
</dbReference>
<organism evidence="4 5">
    <name type="scientific">Rhizobium gallicum</name>
    <dbReference type="NCBI Taxonomy" id="56730"/>
    <lineage>
        <taxon>Bacteria</taxon>
        <taxon>Pseudomonadati</taxon>
        <taxon>Pseudomonadota</taxon>
        <taxon>Alphaproteobacteria</taxon>
        <taxon>Hyphomicrobiales</taxon>
        <taxon>Rhizobiaceae</taxon>
        <taxon>Rhizobium/Agrobacterium group</taxon>
        <taxon>Rhizobium</taxon>
    </lineage>
</organism>
<accession>A0A1L5NS77</accession>
<comment type="similarity">
    <text evidence="1">Belongs to the PrpD family.</text>
</comment>
<name>A0A1L5NS77_9HYPH</name>
<dbReference type="PANTHER" id="PTHR16943">
    <property type="entry name" value="2-METHYLCITRATE DEHYDRATASE-RELATED"/>
    <property type="match status" value="1"/>
</dbReference>
<dbReference type="Gene3D" id="1.10.4100.10">
    <property type="entry name" value="2-methylcitrate dehydratase PrpD"/>
    <property type="match status" value="1"/>
</dbReference>
<dbReference type="InterPro" id="IPR042183">
    <property type="entry name" value="MmgE/PrpD_sf_1"/>
</dbReference>
<protein>
    <submittedName>
        <fullName evidence="4">MmgE/PrpD family 2-methylcitrate dehydratase protein</fullName>
    </submittedName>
</protein>
<dbReference type="InterPro" id="IPR045337">
    <property type="entry name" value="MmgE_PrpD_C"/>
</dbReference>
<gene>
    <name evidence="4" type="ORF">IE4872_PD00187</name>
</gene>
<evidence type="ECO:0000259" key="2">
    <source>
        <dbReference type="Pfam" id="PF03972"/>
    </source>
</evidence>
<proteinExistence type="inferred from homology"/>
<dbReference type="InterPro" id="IPR036148">
    <property type="entry name" value="MmgE/PrpD_sf"/>
</dbReference>
<dbReference type="Gene3D" id="3.30.1330.120">
    <property type="entry name" value="2-methylcitrate dehydratase PrpD"/>
    <property type="match status" value="1"/>
</dbReference>
<evidence type="ECO:0000313" key="4">
    <source>
        <dbReference type="EMBL" id="APO70728.1"/>
    </source>
</evidence>
<keyword evidence="4" id="KW-0614">Plasmid</keyword>
<sequence>MNQVDRNIAAEPELRRGILGHLGEAAAAMEPEKVSSRVAWQAKLCILDTIGCMVAGAEEADTKTLLRAEELAGLTGKSRVVGTAARFPEELAARVNAYAGDIYELNDLIGGHASIATVSAAIAAGENRGVDGRRFLWACIAGIETTTRVHFAYYADMKPYTSVGIAPPGIVNSIGSAAAGAIVKGLPIEQLQNAMAIGAALSGWCPAEVIFGQGGTVKPMMHGSWPASVGLLASRYAEGGMTGPLRILESDIGVYSTLATGYKRNHLLSPDFWHLDEPRRKLHACCGYIHSAVDLMGQLHDRLGGEAILNAREIRVSVPAYIMPAVVKSGPPTTPNNARFHLAYCAAQAAMGEDVITPSHSLRMDKYMTQDVGRVMEKFRIAEQPSFKHYSECAIDIVLEEGAEVHIEGNAPRGAPDNPLGEEGVRRKFAMLVGDKLSGSDREAYCDRVMAIDKDKSIDWLLAPFVS</sequence>
<dbReference type="SUPFAM" id="SSF103378">
    <property type="entry name" value="2-methylcitrate dehydratase PrpD"/>
    <property type="match status" value="1"/>
</dbReference>
<feature type="domain" description="MmgE/PrpD C-terminal" evidence="3">
    <location>
        <begin position="283"/>
        <end position="443"/>
    </location>
</feature>
<dbReference type="Pfam" id="PF19305">
    <property type="entry name" value="MmgE_PrpD_C"/>
    <property type="match status" value="1"/>
</dbReference>
<evidence type="ECO:0000259" key="3">
    <source>
        <dbReference type="Pfam" id="PF19305"/>
    </source>
</evidence>
<geneLocation type="plasmid" evidence="5">
    <name>prgalie4872d</name>
</geneLocation>
<dbReference type="GO" id="GO:0016829">
    <property type="term" value="F:lyase activity"/>
    <property type="evidence" value="ECO:0007669"/>
    <property type="project" value="InterPro"/>
</dbReference>
<reference evidence="4 5" key="1">
    <citation type="submission" date="2016-09" db="EMBL/GenBank/DDBJ databases">
        <title>The complete genome sequences of Rhizobium gallicum, symbiovars gallicum and phaseoli, symbionts associated to common bean (Phaseolus vulgaris).</title>
        <authorList>
            <person name="Bustos P."/>
            <person name="Santamaria R.I."/>
            <person name="Perez-Carrascal O.M."/>
            <person name="Juarez S."/>
            <person name="Lozano L."/>
            <person name="Martinez-Flores I."/>
            <person name="Martinez-Romero E."/>
            <person name="Cevallos M."/>
            <person name="Romero D."/>
            <person name="Davila G."/>
            <person name="Gonzalez V."/>
        </authorList>
    </citation>
    <scope>NUCLEOTIDE SEQUENCE [LARGE SCALE GENOMIC DNA]</scope>
    <source>
        <strain evidence="4 5">IE4872</strain>
        <plasmid evidence="5">prgalie4872d</plasmid>
    </source>
</reference>
<dbReference type="RefSeq" id="WP_074071185.1">
    <property type="nucleotide sequence ID" value="NZ_CP017105.1"/>
</dbReference>
<feature type="domain" description="MmgE/PrpD N-terminal" evidence="2">
    <location>
        <begin position="22"/>
        <end position="262"/>
    </location>
</feature>
<evidence type="ECO:0000313" key="5">
    <source>
        <dbReference type="Proteomes" id="UP000184749"/>
    </source>
</evidence>